<dbReference type="Gene3D" id="2.30.270.10">
    <property type="entry name" value="duf1285 protein"/>
    <property type="match status" value="1"/>
</dbReference>
<reference evidence="4 6" key="1">
    <citation type="journal article" date="2018" name="Front. Microbiol.">
        <title>Genome-Based Analysis Reveals the Taxonomy and Diversity of the Family Idiomarinaceae.</title>
        <authorList>
            <person name="Liu Y."/>
            <person name="Lai Q."/>
            <person name="Shao Z."/>
        </authorList>
    </citation>
    <scope>NUCLEOTIDE SEQUENCE [LARGE SCALE GENOMIC DNA]</scope>
    <source>
        <strain evidence="4 6">CF12-14</strain>
    </source>
</reference>
<evidence type="ECO:0000313" key="6">
    <source>
        <dbReference type="Proteomes" id="UP000287865"/>
    </source>
</evidence>
<dbReference type="Proteomes" id="UP000249203">
    <property type="component" value="Unassembled WGS sequence"/>
</dbReference>
<dbReference type="Pfam" id="PF21028">
    <property type="entry name" value="DUF1285_C"/>
    <property type="match status" value="1"/>
</dbReference>
<dbReference type="Proteomes" id="UP000287865">
    <property type="component" value="Unassembled WGS sequence"/>
</dbReference>
<dbReference type="EMBL" id="PIPK01000015">
    <property type="protein sequence ID" value="RUO19725.1"/>
    <property type="molecule type" value="Genomic_DNA"/>
</dbReference>
<feature type="domain" description="DUF1285" evidence="2">
    <location>
        <begin position="84"/>
        <end position="169"/>
    </location>
</feature>
<dbReference type="InterPro" id="IPR023361">
    <property type="entry name" value="DUF1285_beta_roll_sf"/>
</dbReference>
<protein>
    <submittedName>
        <fullName evidence="4">DUF1285 domain-containing protein</fullName>
    </submittedName>
</protein>
<dbReference type="InterPro" id="IPR048342">
    <property type="entry name" value="DUF1285_C"/>
</dbReference>
<dbReference type="InterPro" id="IPR048341">
    <property type="entry name" value="DUF1285_N"/>
</dbReference>
<proteinExistence type="predicted"/>
<evidence type="ECO:0000259" key="2">
    <source>
        <dbReference type="Pfam" id="PF21028"/>
    </source>
</evidence>
<evidence type="ECO:0000259" key="1">
    <source>
        <dbReference type="Pfam" id="PF06938"/>
    </source>
</evidence>
<dbReference type="Pfam" id="PF06938">
    <property type="entry name" value="DUF1285_N"/>
    <property type="match status" value="1"/>
</dbReference>
<comment type="caution">
    <text evidence="3">The sequence shown here is derived from an EMBL/GenBank/DDBJ whole genome shotgun (WGS) entry which is preliminary data.</text>
</comment>
<feature type="domain" description="DUF1285" evidence="1">
    <location>
        <begin position="17"/>
        <end position="82"/>
    </location>
</feature>
<accession>A0A327WSG7</accession>
<evidence type="ECO:0000313" key="5">
    <source>
        <dbReference type="Proteomes" id="UP000249203"/>
    </source>
</evidence>
<evidence type="ECO:0000313" key="4">
    <source>
        <dbReference type="EMBL" id="RUO19725.1"/>
    </source>
</evidence>
<sequence>MVDIARLQDSLSDYKRPPLERWDPPFCGDIDIRINHNGEWLYQDSVISRAALVRLFASVLWRQDGEYFLITPAEKVRIQVDDLPFMITQWKRLDNGQIQVTTNTDEHYIVSAQYPCLIEQNLPTVKIRDGFLARVHRNVYYQWVVEAEPATHDEADGIYLSSGNERFWLGSMV</sequence>
<dbReference type="OrthoDB" id="3078366at2"/>
<dbReference type="AlphaFoldDB" id="A0A327WSG7"/>
<gene>
    <name evidence="3" type="ORF">B0I24_11426</name>
    <name evidence="4" type="ORF">CWE07_12675</name>
</gene>
<name>A0A327WSG7_9GAMM</name>
<dbReference type="InterPro" id="IPR010707">
    <property type="entry name" value="DUF1285"/>
</dbReference>
<dbReference type="RefSeq" id="WP_111570196.1">
    <property type="nucleotide sequence ID" value="NZ_PIPK01000015.1"/>
</dbReference>
<dbReference type="PIRSF" id="PIRSF029557">
    <property type="entry name" value="UCP029557"/>
    <property type="match status" value="1"/>
</dbReference>
<reference evidence="3 5" key="2">
    <citation type="submission" date="2018-06" db="EMBL/GenBank/DDBJ databases">
        <title>Genomic Encyclopedia of Type Strains, Phase III (KMG-III): the genomes of soil and plant-associated and newly described type strains.</title>
        <authorList>
            <person name="Whitman W."/>
        </authorList>
    </citation>
    <scope>NUCLEOTIDE SEQUENCE [LARGE SCALE GENOMIC DNA]</scope>
    <source>
        <strain evidence="3 5">CGMCC 1.15366</strain>
    </source>
</reference>
<evidence type="ECO:0000313" key="3">
    <source>
        <dbReference type="EMBL" id="RAJ94623.1"/>
    </source>
</evidence>
<keyword evidence="6" id="KW-1185">Reference proteome</keyword>
<organism evidence="3 5">
    <name type="scientific">Aliidiomarina maris</name>
    <dbReference type="NCBI Taxonomy" id="531312"/>
    <lineage>
        <taxon>Bacteria</taxon>
        <taxon>Pseudomonadati</taxon>
        <taxon>Pseudomonadota</taxon>
        <taxon>Gammaproteobacteria</taxon>
        <taxon>Alteromonadales</taxon>
        <taxon>Idiomarinaceae</taxon>
        <taxon>Aliidiomarina</taxon>
    </lineage>
</organism>
<dbReference type="Gene3D" id="3.10.540.10">
    <property type="entry name" value="duf1285 like domain"/>
    <property type="match status" value="1"/>
</dbReference>
<dbReference type="EMBL" id="QLMD01000014">
    <property type="protein sequence ID" value="RAJ94623.1"/>
    <property type="molecule type" value="Genomic_DNA"/>
</dbReference>